<dbReference type="EMBL" id="UYSU01034060">
    <property type="protein sequence ID" value="VDL93642.1"/>
    <property type="molecule type" value="Genomic_DNA"/>
</dbReference>
<name>A0A183SSQ9_SCHSO</name>
<protein>
    <submittedName>
        <fullName evidence="6">Rho-GAP domain-containing protein</fullName>
    </submittedName>
</protein>
<dbReference type="SUPFAM" id="SSF48350">
    <property type="entry name" value="GTPase activation domain, GAP"/>
    <property type="match status" value="1"/>
</dbReference>
<evidence type="ECO:0000313" key="4">
    <source>
        <dbReference type="EMBL" id="VDL93642.1"/>
    </source>
</evidence>
<reference evidence="6" key="1">
    <citation type="submission" date="2016-06" db="UniProtKB">
        <authorList>
            <consortium name="WormBaseParasite"/>
        </authorList>
    </citation>
    <scope>IDENTIFICATION</scope>
</reference>
<dbReference type="InterPro" id="IPR008936">
    <property type="entry name" value="Rho_GTPase_activation_prot"/>
</dbReference>
<reference evidence="4 5" key="2">
    <citation type="submission" date="2018-11" db="EMBL/GenBank/DDBJ databases">
        <authorList>
            <consortium name="Pathogen Informatics"/>
        </authorList>
    </citation>
    <scope>NUCLEOTIDE SEQUENCE [LARGE SCALE GENOMIC DNA]</scope>
    <source>
        <strain evidence="4 5">NST_G2</strain>
    </source>
</reference>
<dbReference type="PANTHER" id="PTHR14963:SF7">
    <property type="entry name" value="RHO GTPASE-ACTIVATING PROTEIN 19"/>
    <property type="match status" value="1"/>
</dbReference>
<dbReference type="GO" id="GO:0051056">
    <property type="term" value="P:regulation of small GTPase mediated signal transduction"/>
    <property type="evidence" value="ECO:0007669"/>
    <property type="project" value="TreeGrafter"/>
</dbReference>
<dbReference type="PROSITE" id="PS50238">
    <property type="entry name" value="RHOGAP"/>
    <property type="match status" value="1"/>
</dbReference>
<keyword evidence="5" id="KW-1185">Reference proteome</keyword>
<gene>
    <name evidence="4" type="ORF">SSLN_LOCUS7257</name>
</gene>
<dbReference type="WBParaSite" id="SSLN_0000751001-mRNA-1">
    <property type="protein sequence ID" value="SSLN_0000751001-mRNA-1"/>
    <property type="gene ID" value="SSLN_0000751001"/>
</dbReference>
<evidence type="ECO:0000256" key="1">
    <source>
        <dbReference type="ARBA" id="ARBA00022468"/>
    </source>
</evidence>
<keyword evidence="1" id="KW-0343">GTPase activation</keyword>
<dbReference type="SMART" id="SM00324">
    <property type="entry name" value="RhoGAP"/>
    <property type="match status" value="1"/>
</dbReference>
<dbReference type="AlphaFoldDB" id="A0A183SSQ9"/>
<evidence type="ECO:0000313" key="5">
    <source>
        <dbReference type="Proteomes" id="UP000275846"/>
    </source>
</evidence>
<evidence type="ECO:0000256" key="2">
    <source>
        <dbReference type="SAM" id="MobiDB-lite"/>
    </source>
</evidence>
<accession>A0A183SSQ9</accession>
<feature type="region of interest" description="Disordered" evidence="2">
    <location>
        <begin position="190"/>
        <end position="226"/>
    </location>
</feature>
<evidence type="ECO:0000313" key="6">
    <source>
        <dbReference type="WBParaSite" id="SSLN_0000751001-mRNA-1"/>
    </source>
</evidence>
<dbReference type="GO" id="GO:0005737">
    <property type="term" value="C:cytoplasm"/>
    <property type="evidence" value="ECO:0007669"/>
    <property type="project" value="TreeGrafter"/>
</dbReference>
<dbReference type="GO" id="GO:0005096">
    <property type="term" value="F:GTPase activator activity"/>
    <property type="evidence" value="ECO:0007669"/>
    <property type="project" value="UniProtKB-KW"/>
</dbReference>
<dbReference type="InterPro" id="IPR000198">
    <property type="entry name" value="RhoGAP_dom"/>
</dbReference>
<dbReference type="OrthoDB" id="10061772at2759"/>
<dbReference type="STRING" id="70667.A0A183SSQ9"/>
<sequence length="795" mass="86559">MASDAPVSALESAKHLETVLVRYARRLASTTECTELTLLRQKRPQHFTTLCKFHLSLIVDLPPDFSPNRIATNKPQDGADSSNILCSTIRRTRAWTRFAQLPQTVSKSTSSAVAEPQMAPTQTIGLTETASGKDHVYQNVSKLMDLLLQDDYLRTEGIFRKTGNVSRQRELRRRILSDVDVELPLTTTTGSIRRHRKNRYVTATNFSSGPSNKSRPQAGESEPAGDAFNVHDYAATLKNVLHDMPEPILTRELLPIFSAVSSLTMGNLDGNGNRVPLSPLDYKVAIAKQLKALRILRLLLPEKNQQLLRRFLDLLRRTVQLSHLNKMSAENLGTVFGPPLLAPIGTPAAELHRQYANLARLATLMIEQGSTGIFSVPTTLAEDVIRNLPQDSTESLASFTRSLSADSGVDSCGSSTDISQPLSATGPALGGIGKRAKPSPTSSLVIYTGVIYAHPSGGRNGDANGTPSSSLSDTEFAVAELCATVQALPDTDPRKLCLIQRINNSNGGLTPALQVEYKRLRDALSSPSLTPLSKAVGKASWPRETVRDMTRRKASERPAGILAKRPCSKYLTVLGLADHEVAAAAAPKDGEATTSSTSLDGRCAPFCCPIISVLASPFRRPVHSDIARVRPVKSSLGNVEPVALNEQEPVFEEPSYEDDFDDCQNGQEEDAAVTFAHSPIFSGLGINSPVSSDSEFFEQVERSLITRRFPLAFGSFCALQFSALLWLHSRKMSVEVPPAFHIFVSGASAKWYYLMASLTGDSRVRLMGLKDRDSYAADLSIESTDRQTLQANDSS</sequence>
<dbReference type="Pfam" id="PF00620">
    <property type="entry name" value="RhoGAP"/>
    <property type="match status" value="1"/>
</dbReference>
<feature type="domain" description="Rho-GAP" evidence="3">
    <location>
        <begin position="124"/>
        <end position="373"/>
    </location>
</feature>
<dbReference type="Proteomes" id="UP000275846">
    <property type="component" value="Unassembled WGS sequence"/>
</dbReference>
<feature type="compositionally biased region" description="Polar residues" evidence="2">
    <location>
        <begin position="201"/>
        <end position="215"/>
    </location>
</feature>
<dbReference type="GO" id="GO:0007165">
    <property type="term" value="P:signal transduction"/>
    <property type="evidence" value="ECO:0007669"/>
    <property type="project" value="InterPro"/>
</dbReference>
<dbReference type="Gene3D" id="1.10.555.10">
    <property type="entry name" value="Rho GTPase activation protein"/>
    <property type="match status" value="1"/>
</dbReference>
<dbReference type="PANTHER" id="PTHR14963">
    <property type="entry name" value="RHO GTPASE ACTIVATING PROTEIN 18,19-RELATED"/>
    <property type="match status" value="1"/>
</dbReference>
<proteinExistence type="predicted"/>
<evidence type="ECO:0000259" key="3">
    <source>
        <dbReference type="PROSITE" id="PS50238"/>
    </source>
</evidence>
<organism evidence="6">
    <name type="scientific">Schistocephalus solidus</name>
    <name type="common">Tapeworm</name>
    <dbReference type="NCBI Taxonomy" id="70667"/>
    <lineage>
        <taxon>Eukaryota</taxon>
        <taxon>Metazoa</taxon>
        <taxon>Spiralia</taxon>
        <taxon>Lophotrochozoa</taxon>
        <taxon>Platyhelminthes</taxon>
        <taxon>Cestoda</taxon>
        <taxon>Eucestoda</taxon>
        <taxon>Diphyllobothriidea</taxon>
        <taxon>Diphyllobothriidae</taxon>
        <taxon>Schistocephalus</taxon>
    </lineage>
</organism>